<dbReference type="EMBL" id="GL732859">
    <property type="protein sequence ID" value="EFX64232.1"/>
    <property type="molecule type" value="Genomic_DNA"/>
</dbReference>
<evidence type="ECO:0000256" key="2">
    <source>
        <dbReference type="SAM" id="SignalP"/>
    </source>
</evidence>
<feature type="compositionally biased region" description="Low complexity" evidence="1">
    <location>
        <begin position="230"/>
        <end position="314"/>
    </location>
</feature>
<dbReference type="AlphaFoldDB" id="E9HVJ4"/>
<reference evidence="3 4" key="1">
    <citation type="journal article" date="2011" name="Science">
        <title>The ecoresponsive genome of Daphnia pulex.</title>
        <authorList>
            <person name="Colbourne J.K."/>
            <person name="Pfrender M.E."/>
            <person name="Gilbert D."/>
            <person name="Thomas W.K."/>
            <person name="Tucker A."/>
            <person name="Oakley T.H."/>
            <person name="Tokishita S."/>
            <person name="Aerts A."/>
            <person name="Arnold G.J."/>
            <person name="Basu M.K."/>
            <person name="Bauer D.J."/>
            <person name="Caceres C.E."/>
            <person name="Carmel L."/>
            <person name="Casola C."/>
            <person name="Choi J.H."/>
            <person name="Detter J.C."/>
            <person name="Dong Q."/>
            <person name="Dusheyko S."/>
            <person name="Eads B.D."/>
            <person name="Frohlich T."/>
            <person name="Geiler-Samerotte K.A."/>
            <person name="Gerlach D."/>
            <person name="Hatcher P."/>
            <person name="Jogdeo S."/>
            <person name="Krijgsveld J."/>
            <person name="Kriventseva E.V."/>
            <person name="Kultz D."/>
            <person name="Laforsch C."/>
            <person name="Lindquist E."/>
            <person name="Lopez J."/>
            <person name="Manak J.R."/>
            <person name="Muller J."/>
            <person name="Pangilinan J."/>
            <person name="Patwardhan R.P."/>
            <person name="Pitluck S."/>
            <person name="Pritham E.J."/>
            <person name="Rechtsteiner A."/>
            <person name="Rho M."/>
            <person name="Rogozin I.B."/>
            <person name="Sakarya O."/>
            <person name="Salamov A."/>
            <person name="Schaack S."/>
            <person name="Shapiro H."/>
            <person name="Shiga Y."/>
            <person name="Skalitzky C."/>
            <person name="Smith Z."/>
            <person name="Souvorov A."/>
            <person name="Sung W."/>
            <person name="Tang Z."/>
            <person name="Tsuchiya D."/>
            <person name="Tu H."/>
            <person name="Vos H."/>
            <person name="Wang M."/>
            <person name="Wolf Y.I."/>
            <person name="Yamagata H."/>
            <person name="Yamada T."/>
            <person name="Ye Y."/>
            <person name="Shaw J.R."/>
            <person name="Andrews J."/>
            <person name="Crease T.J."/>
            <person name="Tang H."/>
            <person name="Lucas S.M."/>
            <person name="Robertson H.M."/>
            <person name="Bork P."/>
            <person name="Koonin E.V."/>
            <person name="Zdobnov E.M."/>
            <person name="Grigoriev I.V."/>
            <person name="Lynch M."/>
            <person name="Boore J.L."/>
        </authorList>
    </citation>
    <scope>NUCLEOTIDE SEQUENCE [LARGE SCALE GENOMIC DNA]</scope>
</reference>
<keyword evidence="4" id="KW-1185">Reference proteome</keyword>
<gene>
    <name evidence="3" type="ORF">DAPPUDRAFT_118378</name>
</gene>
<evidence type="ECO:0000313" key="3">
    <source>
        <dbReference type="EMBL" id="EFX64232.1"/>
    </source>
</evidence>
<name>E9HVJ4_DAPPU</name>
<dbReference type="HOGENOM" id="CLU_759232_0_0_1"/>
<evidence type="ECO:0000313" key="4">
    <source>
        <dbReference type="Proteomes" id="UP000000305"/>
    </source>
</evidence>
<evidence type="ECO:0000256" key="1">
    <source>
        <dbReference type="SAM" id="MobiDB-lite"/>
    </source>
</evidence>
<dbReference type="KEGG" id="dpx:DAPPUDRAFT_118378"/>
<feature type="chain" id="PRO_5003238573" evidence="2">
    <location>
        <begin position="18"/>
        <end position="365"/>
    </location>
</feature>
<keyword evidence="2" id="KW-0732">Signal</keyword>
<organism evidence="3 4">
    <name type="scientific">Daphnia pulex</name>
    <name type="common">Water flea</name>
    <dbReference type="NCBI Taxonomy" id="6669"/>
    <lineage>
        <taxon>Eukaryota</taxon>
        <taxon>Metazoa</taxon>
        <taxon>Ecdysozoa</taxon>
        <taxon>Arthropoda</taxon>
        <taxon>Crustacea</taxon>
        <taxon>Branchiopoda</taxon>
        <taxon>Diplostraca</taxon>
        <taxon>Cladocera</taxon>
        <taxon>Anomopoda</taxon>
        <taxon>Daphniidae</taxon>
        <taxon>Daphnia</taxon>
    </lineage>
</organism>
<sequence length="365" mass="39002">MGTLGVFKAILLYCVMSCMVCDEAFVGRAPQSIPCLVCAGLVCRICYNRRTGRRRDGLTAPELLIMKRNNECFGYRCDPPCMQVAPLSTTGNVATPPLEQLSNFRPNNLQIFQVSTSHQIFAGVEQPLASQRSVYDESRPASQSGAVCGPSTNMPRHGILDLLRGLYVGPSRPVSSISPVNPVLSNIVIGFLPTPSEWGRGVAAMQIVNEASTPIEDVHGPSELSYTIPSGNEASSLPSSESSRISVIADPSLSGSASDPSSSDSTSDPSSSDSTSDPSSSDSTSDPSSSGSTSDPSSSGSNSDQSTASSSGSFFIRRGGEVKRKFQPWCRPFPYDVFTNLGERMGCRTRSRTQVLINTYPKWLL</sequence>
<protein>
    <submittedName>
        <fullName evidence="3">Uncharacterized protein</fullName>
    </submittedName>
</protein>
<accession>E9HVJ4</accession>
<dbReference type="Proteomes" id="UP000000305">
    <property type="component" value="Unassembled WGS sequence"/>
</dbReference>
<proteinExistence type="predicted"/>
<feature type="signal peptide" evidence="2">
    <location>
        <begin position="1"/>
        <end position="17"/>
    </location>
</feature>
<feature type="region of interest" description="Disordered" evidence="1">
    <location>
        <begin position="214"/>
        <end position="314"/>
    </location>
</feature>
<dbReference type="InParanoid" id="E9HVJ4"/>